<reference evidence="1" key="1">
    <citation type="journal article" date="2013" name="Genome Biol.">
        <title>Draft genome of the mountain pine beetle, Dendroctonus ponderosae Hopkins, a major forest pest.</title>
        <authorList>
            <person name="Keeling C.I."/>
            <person name="Yuen M.M."/>
            <person name="Liao N.Y."/>
            <person name="Docking T.R."/>
            <person name="Chan S.K."/>
            <person name="Taylor G.A."/>
            <person name="Palmquist D.L."/>
            <person name="Jackman S.D."/>
            <person name="Nguyen A."/>
            <person name="Li M."/>
            <person name="Henderson H."/>
            <person name="Janes J.K."/>
            <person name="Zhao Y."/>
            <person name="Pandoh P."/>
            <person name="Moore R."/>
            <person name="Sperling F.A."/>
            <person name="Huber D.P."/>
            <person name="Birol I."/>
            <person name="Jones S.J."/>
            <person name="Bohlmann J."/>
        </authorList>
    </citation>
    <scope>NUCLEOTIDE SEQUENCE</scope>
</reference>
<feature type="non-terminal residue" evidence="1">
    <location>
        <position position="1"/>
    </location>
</feature>
<dbReference type="OrthoDB" id="5854379at2759"/>
<organism evidence="1">
    <name type="scientific">Dendroctonus ponderosae</name>
    <name type="common">Mountain pine beetle</name>
    <dbReference type="NCBI Taxonomy" id="77166"/>
    <lineage>
        <taxon>Eukaryota</taxon>
        <taxon>Metazoa</taxon>
        <taxon>Ecdysozoa</taxon>
        <taxon>Arthropoda</taxon>
        <taxon>Hexapoda</taxon>
        <taxon>Insecta</taxon>
        <taxon>Pterygota</taxon>
        <taxon>Neoptera</taxon>
        <taxon>Endopterygota</taxon>
        <taxon>Coleoptera</taxon>
        <taxon>Polyphaga</taxon>
        <taxon>Cucujiformia</taxon>
        <taxon>Curculionidae</taxon>
        <taxon>Scolytinae</taxon>
        <taxon>Dendroctonus</taxon>
    </lineage>
</organism>
<dbReference type="EMBL" id="KB740941">
    <property type="protein sequence ID" value="ENN77561.1"/>
    <property type="molecule type" value="Genomic_DNA"/>
</dbReference>
<sequence>MEKLDASSKKYKTKNQKDTSICETHDWISNANSYVFLSRTYGIIITVACFWLIDVFMFAYPLESGKTQLALDVIKAALGVVTFIGFVGNKYTRKELKKKFTNKKRINSEDCEGLNGIHTPTPDTQCEMDTFISNNHAQMTTFQNNR</sequence>
<dbReference type="HOGENOM" id="CLU_1779342_0_0_1"/>
<name>N6UAB8_DENPD</name>
<protein>
    <submittedName>
        <fullName evidence="1">Uncharacterized protein</fullName>
    </submittedName>
</protein>
<proteinExistence type="predicted"/>
<dbReference type="AlphaFoldDB" id="N6UAB8"/>
<gene>
    <name evidence="1" type="ORF">YQE_05857</name>
</gene>
<evidence type="ECO:0000313" key="1">
    <source>
        <dbReference type="EMBL" id="ENN77561.1"/>
    </source>
</evidence>
<accession>N6UAB8</accession>